<dbReference type="STRING" id="50990.A0A4Y7PYG1"/>
<dbReference type="Proteomes" id="UP000294933">
    <property type="component" value="Unassembled WGS sequence"/>
</dbReference>
<dbReference type="PANTHER" id="PTHR45348">
    <property type="entry name" value="HYPOTHETICAL OXIDOREDUCTASE (EUROFUNG)"/>
    <property type="match status" value="1"/>
</dbReference>
<protein>
    <submittedName>
        <fullName evidence="2">GroES-like protein</fullName>
    </submittedName>
</protein>
<dbReference type="OrthoDB" id="10257049at2759"/>
<dbReference type="VEuPathDB" id="FungiDB:BD410DRAFT_790959"/>
<dbReference type="InterPro" id="IPR013149">
    <property type="entry name" value="ADH-like_C"/>
</dbReference>
<dbReference type="PANTHER" id="PTHR45348:SF2">
    <property type="entry name" value="ZINC-TYPE ALCOHOL DEHYDROGENASE-LIKE PROTEIN C2E1P3.01"/>
    <property type="match status" value="1"/>
</dbReference>
<evidence type="ECO:0000313" key="2">
    <source>
        <dbReference type="EMBL" id="TDL20447.1"/>
    </source>
</evidence>
<gene>
    <name evidence="2" type="ORF">BD410DRAFT_790959</name>
</gene>
<evidence type="ECO:0000313" key="3">
    <source>
        <dbReference type="Proteomes" id="UP000294933"/>
    </source>
</evidence>
<dbReference type="Gene3D" id="3.90.180.10">
    <property type="entry name" value="Medium-chain alcohol dehydrogenases, catalytic domain"/>
    <property type="match status" value="1"/>
</dbReference>
<evidence type="ECO:0000259" key="1">
    <source>
        <dbReference type="SMART" id="SM00829"/>
    </source>
</evidence>
<dbReference type="AlphaFoldDB" id="A0A4Y7PYG1"/>
<name>A0A4Y7PYG1_9AGAM</name>
<dbReference type="SUPFAM" id="SSF50129">
    <property type="entry name" value="GroES-like"/>
    <property type="match status" value="1"/>
</dbReference>
<dbReference type="InterPro" id="IPR013154">
    <property type="entry name" value="ADH-like_N"/>
</dbReference>
<dbReference type="Pfam" id="PF08240">
    <property type="entry name" value="ADH_N"/>
    <property type="match status" value="1"/>
</dbReference>
<dbReference type="EMBL" id="ML170188">
    <property type="protein sequence ID" value="TDL20447.1"/>
    <property type="molecule type" value="Genomic_DNA"/>
</dbReference>
<keyword evidence="3" id="KW-1185">Reference proteome</keyword>
<dbReference type="InterPro" id="IPR020843">
    <property type="entry name" value="ER"/>
</dbReference>
<dbReference type="CDD" id="cd08249">
    <property type="entry name" value="enoyl_reductase_like"/>
    <property type="match status" value="1"/>
</dbReference>
<feature type="domain" description="Enoyl reductase (ER)" evidence="1">
    <location>
        <begin position="15"/>
        <end position="337"/>
    </location>
</feature>
<reference evidence="2 3" key="1">
    <citation type="submission" date="2018-06" db="EMBL/GenBank/DDBJ databases">
        <title>A transcriptomic atlas of mushroom development highlights an independent origin of complex multicellularity.</title>
        <authorList>
            <consortium name="DOE Joint Genome Institute"/>
            <person name="Krizsan K."/>
            <person name="Almasi E."/>
            <person name="Merenyi Z."/>
            <person name="Sahu N."/>
            <person name="Viragh M."/>
            <person name="Koszo T."/>
            <person name="Mondo S."/>
            <person name="Kiss B."/>
            <person name="Balint B."/>
            <person name="Kues U."/>
            <person name="Barry K."/>
            <person name="Hegedus J.C."/>
            <person name="Henrissat B."/>
            <person name="Johnson J."/>
            <person name="Lipzen A."/>
            <person name="Ohm R."/>
            <person name="Nagy I."/>
            <person name="Pangilinan J."/>
            <person name="Yan J."/>
            <person name="Xiong Y."/>
            <person name="Grigoriev I.V."/>
            <person name="Hibbett D.S."/>
            <person name="Nagy L.G."/>
        </authorList>
    </citation>
    <scope>NUCLEOTIDE SEQUENCE [LARGE SCALE GENOMIC DNA]</scope>
    <source>
        <strain evidence="2 3">SZMC22713</strain>
    </source>
</reference>
<accession>A0A4Y7PYG1</accession>
<dbReference type="InterPro" id="IPR036291">
    <property type="entry name" value="NAD(P)-bd_dom_sf"/>
</dbReference>
<dbReference type="SUPFAM" id="SSF51735">
    <property type="entry name" value="NAD(P)-binding Rossmann-fold domains"/>
    <property type="match status" value="1"/>
</dbReference>
<dbReference type="Gene3D" id="3.40.50.720">
    <property type="entry name" value="NAD(P)-binding Rossmann-like Domain"/>
    <property type="match status" value="1"/>
</dbReference>
<dbReference type="InterPro" id="IPR011032">
    <property type="entry name" value="GroES-like_sf"/>
</dbReference>
<dbReference type="SMART" id="SM00829">
    <property type="entry name" value="PKS_ER"/>
    <property type="match status" value="1"/>
</dbReference>
<dbReference type="GO" id="GO:0016651">
    <property type="term" value="F:oxidoreductase activity, acting on NAD(P)H"/>
    <property type="evidence" value="ECO:0007669"/>
    <property type="project" value="InterPro"/>
</dbReference>
<proteinExistence type="predicted"/>
<dbReference type="InterPro" id="IPR047122">
    <property type="entry name" value="Trans-enoyl_RdTase-like"/>
</dbReference>
<sequence length="344" mass="37011">MPVFKALSITEHHQKTPLTLLDFEEPQLEDGEILVENVAVAQNPIDWKQVDYDFGIKSLPWVVGGDIAGKVYKVGPGVSQFKVGDRVISFPSRKTTRHAAYQTYSVTEAVRTVKLPESYTFEEGSTIPLTYTTAGAGLVHALKVTLPTADGNIPLNARNEPLLVWGGSSSVGSYAIQLANLAGYDVITTASKANHDYVKSLGAKHVFDYRDANVVEEIRKAAGNNLSLVYDTVSTPATVKQSVESITSPTGGSIATILPSADSSLSTDTVKIVSTGSIKAFEHPEIGRALYALLAVLLEKKILKTNPVKVIDGGLNGVNEGFELGRQGKVSAEKFVYRIADTKF</sequence>
<organism evidence="2 3">
    <name type="scientific">Rickenella mellea</name>
    <dbReference type="NCBI Taxonomy" id="50990"/>
    <lineage>
        <taxon>Eukaryota</taxon>
        <taxon>Fungi</taxon>
        <taxon>Dikarya</taxon>
        <taxon>Basidiomycota</taxon>
        <taxon>Agaricomycotina</taxon>
        <taxon>Agaricomycetes</taxon>
        <taxon>Hymenochaetales</taxon>
        <taxon>Rickenellaceae</taxon>
        <taxon>Rickenella</taxon>
    </lineage>
</organism>
<dbReference type="Pfam" id="PF00107">
    <property type="entry name" value="ADH_zinc_N"/>
    <property type="match status" value="1"/>
</dbReference>